<reference evidence="1" key="1">
    <citation type="submission" date="2020-11" db="EMBL/GenBank/DDBJ databases">
        <title>Azospira restricta DSM 18626 genome sequence.</title>
        <authorList>
            <person name="Moe W.M."/>
        </authorList>
    </citation>
    <scope>NUCLEOTIDE SEQUENCE</scope>
    <source>
        <strain evidence="1">DSM 18626</strain>
    </source>
</reference>
<sequence length="535" mass="59961">MAGEYQRIVYPERAEYLSDEPVFRGYRIFLDHWNDITAYLQESYEVLRTRRFSKGLLIFGKQGCGKSVLANKITGDFELTKSSHRESRLTYDKDNIWHRICGGGNEKRHLENIAESTSATVVLQVENNKQWVAEAEKLVAGNPDRACLVIADNCEKDYFLKGLLNVSDDVYLQHGRSAAALRAAGHRFVELCRTSLRGCFFIFFTNDEDFALAFDNHVNEQHKGLIDIRDLKMPNDIQKEAIVRINVNRLNPFSYWLCVDRAGPEEKTAVWKTLRSAETFPASFQAVDNAIRSSAKNREGRPARKCVLNAIALIGSASVENSLEADAAVGEFDEIFVGRNFRIRLYRSDWNEIFGTAREYRMLASEWCLKVIVVGESAVAALLAGQDLAKQLIDQATTYHGPGTHNSTKEAYANLLAQLDAAISAAFPTPDNAAFWSKGGVRNHDYEGKLKVFFPSYNTKSGGLMSARPDLVIDDYTPCSVLSAPMPEADAINGAVRRAANIVEFTAIKDFAFVRLVSYLREQKLGNYIAATQEQ</sequence>
<dbReference type="Proteomes" id="UP000663444">
    <property type="component" value="Chromosome"/>
</dbReference>
<dbReference type="AlphaFoldDB" id="A0A974PVD7"/>
<keyword evidence="2" id="KW-1185">Reference proteome</keyword>
<proteinExistence type="predicted"/>
<evidence type="ECO:0000313" key="2">
    <source>
        <dbReference type="Proteomes" id="UP000663444"/>
    </source>
</evidence>
<dbReference type="InterPro" id="IPR027417">
    <property type="entry name" value="P-loop_NTPase"/>
</dbReference>
<evidence type="ECO:0000313" key="1">
    <source>
        <dbReference type="EMBL" id="QRJ62218.1"/>
    </source>
</evidence>
<dbReference type="KEGG" id="ares:IWH25_10445"/>
<dbReference type="EMBL" id="CP064781">
    <property type="protein sequence ID" value="QRJ62218.1"/>
    <property type="molecule type" value="Genomic_DNA"/>
</dbReference>
<accession>A0A974PVD7</accession>
<organism evidence="1 2">
    <name type="scientific">Azospira restricta</name>
    <dbReference type="NCBI Taxonomy" id="404405"/>
    <lineage>
        <taxon>Bacteria</taxon>
        <taxon>Pseudomonadati</taxon>
        <taxon>Pseudomonadota</taxon>
        <taxon>Betaproteobacteria</taxon>
        <taxon>Rhodocyclales</taxon>
        <taxon>Rhodocyclaceae</taxon>
        <taxon>Azospira</taxon>
    </lineage>
</organism>
<name>A0A974PVD7_9RHOO</name>
<dbReference type="SUPFAM" id="SSF52540">
    <property type="entry name" value="P-loop containing nucleoside triphosphate hydrolases"/>
    <property type="match status" value="1"/>
</dbReference>
<dbReference type="RefSeq" id="WP_203385747.1">
    <property type="nucleotide sequence ID" value="NZ_CP064781.1"/>
</dbReference>
<gene>
    <name evidence="1" type="ORF">IWH25_10445</name>
</gene>
<protein>
    <submittedName>
        <fullName evidence="1">Uncharacterized protein</fullName>
    </submittedName>
</protein>